<dbReference type="Gene3D" id="3.30.420.40">
    <property type="match status" value="3"/>
</dbReference>
<feature type="compositionally biased region" description="Low complexity" evidence="2">
    <location>
        <begin position="709"/>
        <end position="720"/>
    </location>
</feature>
<reference evidence="3 4" key="1">
    <citation type="submission" date="2016-07" db="EMBL/GenBank/DDBJ databases">
        <title>Pervasive Adenine N6-methylation of Active Genes in Fungi.</title>
        <authorList>
            <consortium name="DOE Joint Genome Institute"/>
            <person name="Mondo S.J."/>
            <person name="Dannebaum R.O."/>
            <person name="Kuo R.C."/>
            <person name="Labutti K."/>
            <person name="Haridas S."/>
            <person name="Kuo A."/>
            <person name="Salamov A."/>
            <person name="Ahrendt S.R."/>
            <person name="Lipzen A."/>
            <person name="Sullivan W."/>
            <person name="Andreopoulos W.B."/>
            <person name="Clum A."/>
            <person name="Lindquist E."/>
            <person name="Daum C."/>
            <person name="Ramamoorthy G.K."/>
            <person name="Gryganskyi A."/>
            <person name="Culley D."/>
            <person name="Magnuson J.K."/>
            <person name="James T.Y."/>
            <person name="O'Malley M.A."/>
            <person name="Stajich J.E."/>
            <person name="Spatafora J.W."/>
            <person name="Visel A."/>
            <person name="Grigoriev I.V."/>
        </authorList>
    </citation>
    <scope>NUCLEOTIDE SEQUENCE [LARGE SCALE GENOMIC DNA]</scope>
    <source>
        <strain evidence="3 4">ATCC 12442</strain>
    </source>
</reference>
<dbReference type="SUPFAM" id="SSF53067">
    <property type="entry name" value="Actin-like ATPase domain"/>
    <property type="match status" value="2"/>
</dbReference>
<keyword evidence="4" id="KW-1185">Reference proteome</keyword>
<sequence length="894" mass="97707">MSGLNGKHKKYSWLPETNPSALSGDASPAQSTSSRQEKPAKGKSTRARSKGNSGNSGKSKPRGKGIDMSEPASSLGITMVSSEPAAEDDASGQLAAITPPVSKLGRKRPRKDSVDELVRSRFMSSHAPQTSSMPPAKPSRTSTPRGRKKAVDPGTPSITASVRDALASERTVSIRGSPSQQGTVAMSNNASSVGHGKHRYPSYYQGMQISGSSTPGNAHMAIGDLEGKYSFPAFPMLNPRNVSSTFRRTDRGVGPVFQDRGLEVTTGENVIVIHPGSRWLRVGRASDAVPRELPHIIARRARATSPALAKPTAGKDTANSEQAEAVSGDVEAEDKEEPETKEPPVAEESIVDETLTMLRSVLKEHQRQSKRKAPPNAYSQVMSFNKQATPTVIQDHNDPFKIEWVHDDEISGDYVVGEAALRIADTSKFLVRHPMRNGCFNVEDYATIEEVLGDIETIWCHVLDTELGLKRRDLSNYGAVLVIPDLFSRIEVAALSDMLLRNMGFRSLILQQSSTLVTFGAGFSSACVVDIGAQKTSIACVEDGYCHQESRVSIMHGADDITRFLFDLFQRSSFPYHEANLNRLYDWTILADLREKHSTLNLSDVNIRMTDFFVRVPDRPTQKYSFKTYDEMYLAPLCVFYPYISDAYYKIPAYARSFLGGIGPAAQIETGWGPPMCSHMTPTQFGILPSRPIEIEAPVTADQFAEAATAPATVPATEPSTPEPSAAPPAGSSATPVVDKSLVSHFKDMAASEIKTLPPTPVVPTVTYVPDPDSQYARMPLDAAITHSITHVGSVDRARKLYNSIVLVGGGAAFTPGFGEVLASRLMYVRPDFMQSVERVDIVSAPRDLDPRVLAWKGAAVLSRLECAREMWVDRTEWMDFGTKLLRERMLFPW</sequence>
<evidence type="ECO:0000313" key="3">
    <source>
        <dbReference type="EMBL" id="ORX65611.1"/>
    </source>
</evidence>
<feature type="region of interest" description="Disordered" evidence="2">
    <location>
        <begin position="172"/>
        <end position="195"/>
    </location>
</feature>
<evidence type="ECO:0000256" key="2">
    <source>
        <dbReference type="SAM" id="MobiDB-lite"/>
    </source>
</evidence>
<feature type="region of interest" description="Disordered" evidence="2">
    <location>
        <begin position="709"/>
        <end position="735"/>
    </location>
</feature>
<dbReference type="OrthoDB" id="5572108at2759"/>
<feature type="region of interest" description="Disordered" evidence="2">
    <location>
        <begin position="1"/>
        <end position="159"/>
    </location>
</feature>
<accession>A0A1Y1VWF2</accession>
<dbReference type="InterPro" id="IPR043129">
    <property type="entry name" value="ATPase_NBD"/>
</dbReference>
<protein>
    <submittedName>
        <fullName evidence="3">Actin-like ATPase domain-containing protein</fullName>
    </submittedName>
</protein>
<dbReference type="RefSeq" id="XP_040739734.1">
    <property type="nucleotide sequence ID" value="XM_040888824.1"/>
</dbReference>
<name>A0A1Y1VWF2_9FUNG</name>
<evidence type="ECO:0000313" key="4">
    <source>
        <dbReference type="Proteomes" id="UP000193922"/>
    </source>
</evidence>
<feature type="region of interest" description="Disordered" evidence="2">
    <location>
        <begin position="304"/>
        <end position="347"/>
    </location>
</feature>
<organism evidence="3 4">
    <name type="scientific">Linderina pennispora</name>
    <dbReference type="NCBI Taxonomy" id="61395"/>
    <lineage>
        <taxon>Eukaryota</taxon>
        <taxon>Fungi</taxon>
        <taxon>Fungi incertae sedis</taxon>
        <taxon>Zoopagomycota</taxon>
        <taxon>Kickxellomycotina</taxon>
        <taxon>Kickxellomycetes</taxon>
        <taxon>Kickxellales</taxon>
        <taxon>Kickxellaceae</taxon>
        <taxon>Linderina</taxon>
    </lineage>
</organism>
<proteinExistence type="inferred from homology"/>
<evidence type="ECO:0000256" key="1">
    <source>
        <dbReference type="RuleBase" id="RU000487"/>
    </source>
</evidence>
<gene>
    <name evidence="3" type="ORF">DL89DRAFT_270794</name>
</gene>
<feature type="compositionally biased region" description="Polar residues" evidence="2">
    <location>
        <begin position="71"/>
        <end position="81"/>
    </location>
</feature>
<dbReference type="InterPro" id="IPR004000">
    <property type="entry name" value="Actin"/>
</dbReference>
<feature type="compositionally biased region" description="Basic residues" evidence="2">
    <location>
        <begin position="1"/>
        <end position="11"/>
    </location>
</feature>
<comment type="similarity">
    <text evidence="1">Belongs to the actin family.</text>
</comment>
<dbReference type="STRING" id="61395.A0A1Y1VWF2"/>
<dbReference type="PANTHER" id="PTHR11937">
    <property type="entry name" value="ACTIN"/>
    <property type="match status" value="1"/>
</dbReference>
<dbReference type="Pfam" id="PF00022">
    <property type="entry name" value="Actin"/>
    <property type="match status" value="2"/>
</dbReference>
<dbReference type="Proteomes" id="UP000193922">
    <property type="component" value="Unassembled WGS sequence"/>
</dbReference>
<dbReference type="AlphaFoldDB" id="A0A1Y1VWF2"/>
<dbReference type="GeneID" id="63805472"/>
<dbReference type="Gene3D" id="3.90.640.10">
    <property type="entry name" value="Actin, Chain A, domain 4"/>
    <property type="match status" value="1"/>
</dbReference>
<feature type="compositionally biased region" description="Polar residues" evidence="2">
    <location>
        <begin position="172"/>
        <end position="192"/>
    </location>
</feature>
<comment type="caution">
    <text evidence="3">The sequence shown here is derived from an EMBL/GenBank/DDBJ whole genome shotgun (WGS) entry which is preliminary data.</text>
</comment>
<dbReference type="CDD" id="cd10206">
    <property type="entry name" value="ASKHA_NBD_Arp8-like"/>
    <property type="match status" value="1"/>
</dbReference>
<dbReference type="SMART" id="SM00268">
    <property type="entry name" value="ACTIN"/>
    <property type="match status" value="1"/>
</dbReference>
<dbReference type="EMBL" id="MCFD01000024">
    <property type="protein sequence ID" value="ORX65611.1"/>
    <property type="molecule type" value="Genomic_DNA"/>
</dbReference>
<feature type="compositionally biased region" description="Polar residues" evidence="2">
    <location>
        <begin position="122"/>
        <end position="144"/>
    </location>
</feature>